<evidence type="ECO:0000256" key="1">
    <source>
        <dbReference type="ARBA" id="ARBA00004383"/>
    </source>
</evidence>
<dbReference type="PANTHER" id="PTHR33446:SF2">
    <property type="entry name" value="PROTEIN TONB"/>
    <property type="match status" value="1"/>
</dbReference>
<dbReference type="GO" id="GO:0015031">
    <property type="term" value="P:protein transport"/>
    <property type="evidence" value="ECO:0007669"/>
    <property type="project" value="UniProtKB-KW"/>
</dbReference>
<dbReference type="InterPro" id="IPR051045">
    <property type="entry name" value="TonB-dependent_transducer"/>
</dbReference>
<dbReference type="InterPro" id="IPR006260">
    <property type="entry name" value="TonB/TolA_C"/>
</dbReference>
<dbReference type="GO" id="GO:0031992">
    <property type="term" value="F:energy transducer activity"/>
    <property type="evidence" value="ECO:0007669"/>
    <property type="project" value="TreeGrafter"/>
</dbReference>
<dbReference type="KEGG" id="ppha:BVH74_01920"/>
<organism evidence="13 14">
    <name type="scientific">Halopseudomonas phragmitis</name>
    <dbReference type="NCBI Taxonomy" id="1931241"/>
    <lineage>
        <taxon>Bacteria</taxon>
        <taxon>Pseudomonadati</taxon>
        <taxon>Pseudomonadota</taxon>
        <taxon>Gammaproteobacteria</taxon>
        <taxon>Pseudomonadales</taxon>
        <taxon>Pseudomonadaceae</taxon>
        <taxon>Halopseudomonas</taxon>
    </lineage>
</organism>
<keyword evidence="8 11" id="KW-1133">Transmembrane helix</keyword>
<dbReference type="Pfam" id="PF03544">
    <property type="entry name" value="TonB_C"/>
    <property type="match status" value="1"/>
</dbReference>
<gene>
    <name evidence="13" type="ORF">BVH74_01920</name>
</gene>
<evidence type="ECO:0000256" key="7">
    <source>
        <dbReference type="ARBA" id="ARBA00022927"/>
    </source>
</evidence>
<dbReference type="Gene3D" id="3.30.1150.10">
    <property type="match status" value="1"/>
</dbReference>
<evidence type="ECO:0000256" key="5">
    <source>
        <dbReference type="ARBA" id="ARBA00022519"/>
    </source>
</evidence>
<evidence type="ECO:0000259" key="12">
    <source>
        <dbReference type="PROSITE" id="PS52015"/>
    </source>
</evidence>
<feature type="transmembrane region" description="Helical" evidence="11">
    <location>
        <begin position="12"/>
        <end position="29"/>
    </location>
</feature>
<sequence>MSLTYGRVLRHWGVWVLVSLLVHGLWLLGSRESGLSALPAPAPTVLSLGLAQQPRPAPEPETRLEPAPVEPARVATPPSPPKPATKPPDPVATSPVARAEPAAPPQASAVASAPSAPAPAAANPPARVEPAQSEPVITQSPRYAEPPARPTYPALARRRGWQGEVWLEIEVGPEGRSAEPVLLRSSGFELLDKAALEVARQWRFVPEQRNGRPVATRVRIPVQFALR</sequence>
<feature type="region of interest" description="Disordered" evidence="10">
    <location>
        <begin position="51"/>
        <end position="150"/>
    </location>
</feature>
<keyword evidence="3" id="KW-0813">Transport</keyword>
<comment type="similarity">
    <text evidence="2">Belongs to the TonB family.</text>
</comment>
<protein>
    <recommendedName>
        <fullName evidence="12">TonB C-terminal domain-containing protein</fullName>
    </recommendedName>
</protein>
<comment type="subcellular location">
    <subcellularLocation>
        <location evidence="1">Cell inner membrane</location>
        <topology evidence="1">Single-pass membrane protein</topology>
        <orientation evidence="1">Periplasmic side</orientation>
    </subcellularLocation>
</comment>
<keyword evidence="6 11" id="KW-0812">Transmembrane</keyword>
<evidence type="ECO:0000256" key="9">
    <source>
        <dbReference type="ARBA" id="ARBA00023136"/>
    </source>
</evidence>
<keyword evidence="9 11" id="KW-0472">Membrane</keyword>
<keyword evidence="7" id="KW-0653">Protein transport</keyword>
<dbReference type="RefSeq" id="WP_080048449.1">
    <property type="nucleotide sequence ID" value="NZ_CP020100.1"/>
</dbReference>
<dbReference type="EMBL" id="CP020100">
    <property type="protein sequence ID" value="AQZ93591.1"/>
    <property type="molecule type" value="Genomic_DNA"/>
</dbReference>
<dbReference type="NCBIfam" id="TIGR01352">
    <property type="entry name" value="tonB_Cterm"/>
    <property type="match status" value="1"/>
</dbReference>
<keyword evidence="4" id="KW-1003">Cell membrane</keyword>
<accession>A0A1V0B127</accession>
<evidence type="ECO:0000313" key="14">
    <source>
        <dbReference type="Proteomes" id="UP000243488"/>
    </source>
</evidence>
<reference evidence="13 14" key="1">
    <citation type="submission" date="2017-03" db="EMBL/GenBank/DDBJ databases">
        <title>Complete genome sequence of the novel DNRA strain Pseudomonas sp. S-6-2 isolated from Chinese polluted river sediment. Journal of Biotechnology.</title>
        <authorList>
            <person name="Li J."/>
            <person name="Xiang F."/>
            <person name="Wang L."/>
            <person name="Xi L."/>
            <person name="Liu J."/>
        </authorList>
    </citation>
    <scope>NUCLEOTIDE SEQUENCE [LARGE SCALE GENOMIC DNA]</scope>
    <source>
        <strain evidence="13 14">S-6-2</strain>
    </source>
</reference>
<dbReference type="GO" id="GO:0055085">
    <property type="term" value="P:transmembrane transport"/>
    <property type="evidence" value="ECO:0007669"/>
    <property type="project" value="InterPro"/>
</dbReference>
<keyword evidence="14" id="KW-1185">Reference proteome</keyword>
<evidence type="ECO:0000256" key="8">
    <source>
        <dbReference type="ARBA" id="ARBA00022989"/>
    </source>
</evidence>
<evidence type="ECO:0000256" key="10">
    <source>
        <dbReference type="SAM" id="MobiDB-lite"/>
    </source>
</evidence>
<proteinExistence type="inferred from homology"/>
<evidence type="ECO:0000313" key="13">
    <source>
        <dbReference type="EMBL" id="AQZ93591.1"/>
    </source>
</evidence>
<feature type="compositionally biased region" description="Low complexity" evidence="10">
    <location>
        <begin position="91"/>
        <end position="131"/>
    </location>
</feature>
<evidence type="ECO:0000256" key="4">
    <source>
        <dbReference type="ARBA" id="ARBA00022475"/>
    </source>
</evidence>
<dbReference type="SUPFAM" id="SSF74653">
    <property type="entry name" value="TolA/TonB C-terminal domain"/>
    <property type="match status" value="1"/>
</dbReference>
<dbReference type="InterPro" id="IPR037682">
    <property type="entry name" value="TonB_C"/>
</dbReference>
<evidence type="ECO:0000256" key="3">
    <source>
        <dbReference type="ARBA" id="ARBA00022448"/>
    </source>
</evidence>
<dbReference type="Proteomes" id="UP000243488">
    <property type="component" value="Chromosome"/>
</dbReference>
<evidence type="ECO:0000256" key="11">
    <source>
        <dbReference type="SAM" id="Phobius"/>
    </source>
</evidence>
<dbReference type="PANTHER" id="PTHR33446">
    <property type="entry name" value="PROTEIN TONB-RELATED"/>
    <property type="match status" value="1"/>
</dbReference>
<dbReference type="STRING" id="1931241.BVH74_01920"/>
<name>A0A1V0B127_9GAMM</name>
<dbReference type="GO" id="GO:0098797">
    <property type="term" value="C:plasma membrane protein complex"/>
    <property type="evidence" value="ECO:0007669"/>
    <property type="project" value="TreeGrafter"/>
</dbReference>
<evidence type="ECO:0000256" key="2">
    <source>
        <dbReference type="ARBA" id="ARBA00006555"/>
    </source>
</evidence>
<feature type="domain" description="TonB C-terminal" evidence="12">
    <location>
        <begin position="137"/>
        <end position="227"/>
    </location>
</feature>
<feature type="compositionally biased region" description="Pro residues" evidence="10">
    <location>
        <begin position="77"/>
        <end position="90"/>
    </location>
</feature>
<evidence type="ECO:0000256" key="6">
    <source>
        <dbReference type="ARBA" id="ARBA00022692"/>
    </source>
</evidence>
<dbReference type="PROSITE" id="PS52015">
    <property type="entry name" value="TONB_CTD"/>
    <property type="match status" value="1"/>
</dbReference>
<dbReference type="AlphaFoldDB" id="A0A1V0B127"/>
<keyword evidence="5" id="KW-0997">Cell inner membrane</keyword>